<evidence type="ECO:0000256" key="4">
    <source>
        <dbReference type="ARBA" id="ARBA00023136"/>
    </source>
</evidence>
<dbReference type="WBParaSite" id="ECPE_0000300701-mRNA-1">
    <property type="protein sequence ID" value="ECPE_0000300701-mRNA-1"/>
    <property type="gene ID" value="ECPE_0000300701"/>
</dbReference>
<evidence type="ECO:0000256" key="5">
    <source>
        <dbReference type="ARBA" id="ARBA00023180"/>
    </source>
</evidence>
<organism evidence="9">
    <name type="scientific">Echinostoma caproni</name>
    <dbReference type="NCBI Taxonomy" id="27848"/>
    <lineage>
        <taxon>Eukaryota</taxon>
        <taxon>Metazoa</taxon>
        <taxon>Spiralia</taxon>
        <taxon>Lophotrochozoa</taxon>
        <taxon>Platyhelminthes</taxon>
        <taxon>Trematoda</taxon>
        <taxon>Digenea</taxon>
        <taxon>Plagiorchiida</taxon>
        <taxon>Echinostomata</taxon>
        <taxon>Echinostomatoidea</taxon>
        <taxon>Echinostomatidae</taxon>
        <taxon>Echinostoma</taxon>
    </lineage>
</organism>
<feature type="transmembrane region" description="Helical" evidence="6">
    <location>
        <begin position="57"/>
        <end position="76"/>
    </location>
</feature>
<feature type="transmembrane region" description="Helical" evidence="6">
    <location>
        <begin position="7"/>
        <end position="24"/>
    </location>
</feature>
<keyword evidence="4 6" id="KW-0472">Membrane</keyword>
<evidence type="ECO:0000313" key="8">
    <source>
        <dbReference type="Proteomes" id="UP000272942"/>
    </source>
</evidence>
<gene>
    <name evidence="7" type="ORF">ECPE_LOCUS3004</name>
</gene>
<feature type="transmembrane region" description="Helical" evidence="6">
    <location>
        <begin position="30"/>
        <end position="50"/>
    </location>
</feature>
<evidence type="ECO:0000256" key="3">
    <source>
        <dbReference type="ARBA" id="ARBA00022989"/>
    </source>
</evidence>
<dbReference type="AlphaFoldDB" id="A0A183A7R9"/>
<dbReference type="PANTHER" id="PTHR23294">
    <property type="entry name" value="ET TRANSLATION PRODUCT-RELATED"/>
    <property type="match status" value="1"/>
</dbReference>
<feature type="transmembrane region" description="Helical" evidence="6">
    <location>
        <begin position="82"/>
        <end position="103"/>
    </location>
</feature>
<dbReference type="OrthoDB" id="6277058at2759"/>
<dbReference type="Proteomes" id="UP000272942">
    <property type="component" value="Unassembled WGS sequence"/>
</dbReference>
<proteinExistence type="predicted"/>
<keyword evidence="5" id="KW-0325">Glycoprotein</keyword>
<keyword evidence="8" id="KW-1185">Reference proteome</keyword>
<evidence type="ECO:0000256" key="6">
    <source>
        <dbReference type="SAM" id="Phobius"/>
    </source>
</evidence>
<dbReference type="InterPro" id="IPR010291">
    <property type="entry name" value="Ion_channel_UNC-93"/>
</dbReference>
<evidence type="ECO:0000256" key="1">
    <source>
        <dbReference type="ARBA" id="ARBA00004141"/>
    </source>
</evidence>
<protein>
    <submittedName>
        <fullName evidence="9">MFS domain-containing protein</fullName>
    </submittedName>
</protein>
<dbReference type="GO" id="GO:0016020">
    <property type="term" value="C:membrane"/>
    <property type="evidence" value="ECO:0007669"/>
    <property type="project" value="UniProtKB-SubCell"/>
</dbReference>
<evidence type="ECO:0000256" key="2">
    <source>
        <dbReference type="ARBA" id="ARBA00022692"/>
    </source>
</evidence>
<name>A0A183A7R9_9TREM</name>
<evidence type="ECO:0000313" key="7">
    <source>
        <dbReference type="EMBL" id="VDP68140.1"/>
    </source>
</evidence>
<keyword evidence="3 6" id="KW-1133">Transmembrane helix</keyword>
<keyword evidence="2 6" id="KW-0812">Transmembrane</keyword>
<comment type="subcellular location">
    <subcellularLocation>
        <location evidence="1">Membrane</location>
        <topology evidence="1">Multi-pass membrane protein</topology>
    </subcellularLocation>
</comment>
<dbReference type="InterPro" id="IPR051617">
    <property type="entry name" value="UNC-93-like_regulator"/>
</dbReference>
<reference evidence="7 8" key="2">
    <citation type="submission" date="2018-11" db="EMBL/GenBank/DDBJ databases">
        <authorList>
            <consortium name="Pathogen Informatics"/>
        </authorList>
    </citation>
    <scope>NUCLEOTIDE SEQUENCE [LARGE SCALE GENOMIC DNA]</scope>
    <source>
        <strain evidence="7 8">Egypt</strain>
    </source>
</reference>
<dbReference type="EMBL" id="UZAN01040020">
    <property type="protein sequence ID" value="VDP68140.1"/>
    <property type="molecule type" value="Genomic_DNA"/>
</dbReference>
<evidence type="ECO:0000313" key="9">
    <source>
        <dbReference type="WBParaSite" id="ECPE_0000300701-mRNA-1"/>
    </source>
</evidence>
<reference evidence="9" key="1">
    <citation type="submission" date="2016-06" db="UniProtKB">
        <authorList>
            <consortium name="WormBaseParasite"/>
        </authorList>
    </citation>
    <scope>IDENTIFICATION</scope>
</reference>
<sequence>MRFNTNLYNVIITGLSFDFVYVAFQTATLAILYGTFAAVNWIAPIFVLLLTPKYGMFLGALCYATFVAALMQPRAWSLYLTSWLNGFGASLFWTGQGLFIALCSDETNVNKHFGIFWGTFQSS</sequence>
<dbReference type="PANTHER" id="PTHR23294:SF0">
    <property type="entry name" value="UNC93-LIKE PROTEIN MFSD11"/>
    <property type="match status" value="1"/>
</dbReference>
<accession>A0A183A7R9</accession>
<dbReference type="Pfam" id="PF05978">
    <property type="entry name" value="UNC-93"/>
    <property type="match status" value="1"/>
</dbReference>